<keyword evidence="3" id="KW-0547">Nucleotide-binding</keyword>
<evidence type="ECO:0000256" key="9">
    <source>
        <dbReference type="ARBA" id="ARBA00037335"/>
    </source>
</evidence>
<dbReference type="InterPro" id="IPR037051">
    <property type="entry name" value="4-carb_acid_sugar_kinase_N_sf"/>
</dbReference>
<keyword evidence="6" id="KW-0119">Carbohydrate metabolism</keyword>
<keyword evidence="4" id="KW-0418">Kinase</keyword>
<dbReference type="KEGG" id="cphy:B5808_17565"/>
<dbReference type="Gene3D" id="3.40.50.10840">
    <property type="entry name" value="Putative sugar-binding, N-terminal domain"/>
    <property type="match status" value="1"/>
</dbReference>
<dbReference type="InterPro" id="IPR010737">
    <property type="entry name" value="4-carb_acid_sugar_kinase_N"/>
</dbReference>
<keyword evidence="14" id="KW-1185">Reference proteome</keyword>
<evidence type="ECO:0000256" key="1">
    <source>
        <dbReference type="ARBA" id="ARBA00005715"/>
    </source>
</evidence>
<dbReference type="STRING" id="1619308.B5808_17565"/>
<comment type="catalytic activity">
    <reaction evidence="7">
        <text>3-dehydro-L-erythronate + ATP = 3-dehydro-4-O-phospho-L-erythronate + ADP + H(+)</text>
        <dbReference type="Rhea" id="RHEA:52552"/>
        <dbReference type="ChEBI" id="CHEBI:15378"/>
        <dbReference type="ChEBI" id="CHEBI:30616"/>
        <dbReference type="ChEBI" id="CHEBI:136592"/>
        <dbReference type="ChEBI" id="CHEBI:136670"/>
        <dbReference type="ChEBI" id="CHEBI:456216"/>
        <dbReference type="EC" id="2.7.1.217"/>
    </reaction>
</comment>
<dbReference type="AlphaFoldDB" id="A0A1X9LNQ8"/>
<evidence type="ECO:0000313" key="13">
    <source>
        <dbReference type="EMBL" id="ARJ06826.1"/>
    </source>
</evidence>
<evidence type="ECO:0000256" key="7">
    <source>
        <dbReference type="ARBA" id="ARBA00035898"/>
    </source>
</evidence>
<evidence type="ECO:0000313" key="14">
    <source>
        <dbReference type="Proteomes" id="UP000192775"/>
    </source>
</evidence>
<dbReference type="GO" id="GO:0005524">
    <property type="term" value="F:ATP binding"/>
    <property type="evidence" value="ECO:0007669"/>
    <property type="project" value="UniProtKB-KW"/>
</dbReference>
<evidence type="ECO:0000256" key="12">
    <source>
        <dbReference type="ARBA" id="ARBA00041377"/>
    </source>
</evidence>
<dbReference type="EMBL" id="CP020715">
    <property type="protein sequence ID" value="ARJ06826.1"/>
    <property type="molecule type" value="Genomic_DNA"/>
</dbReference>
<comment type="catalytic activity">
    <reaction evidence="8">
        <text>3-dehydro-D-erythronate + ATP = 3-dehydro-4-O-phospho-D-erythronate + ADP + H(+)</text>
        <dbReference type="Rhea" id="RHEA:52556"/>
        <dbReference type="ChEBI" id="CHEBI:15378"/>
        <dbReference type="ChEBI" id="CHEBI:30616"/>
        <dbReference type="ChEBI" id="CHEBI:57958"/>
        <dbReference type="ChEBI" id="CHEBI:136593"/>
        <dbReference type="ChEBI" id="CHEBI:456216"/>
        <dbReference type="EC" id="2.7.1.217"/>
    </reaction>
</comment>
<comment type="function">
    <text evidence="9">Catalyzes the ATP-dependent phosphorylation of 3-oxo-tetronate to 3-oxo-tetronate 4-phosphate.</text>
</comment>
<dbReference type="NCBIfam" id="NF043035">
    <property type="entry name" value="OxoTetrKin"/>
    <property type="match status" value="1"/>
</dbReference>
<sequence length="419" mass="43891">MIGAIADDFTGATDIAVAFRRVGLSVGIRFSLEDVSEERHHEDVVIVALKTRTIAPSDAVAQSMDALDWLREQGATQIFFKYCSTFDSRADGNIGPVADALGRALAATRVVFVPASPRHLRTQYMGHLYVDQKLLSDSSMRDHPLTPMTDSFLPRVLAHQTAHPVALLDHRDVARGVENVSQRLAETAHEAGTYVVVDAIDDADLLTIGAACVDDILVTGAAGLAEGWGAAHAARAGARPDASPAGSSHEGFTSVVLAGSCSARTLEQVAHMMQKGHPALQLDAITYPDPAELSDRALAWYGQQDPASAPLIYSTMPAEELHHVQDVLGAEGASRILEGAMGRIASGLVERGVNRLIVAGGETSGSVTTALGVVGGAVGPEAAPGVPWIVTAGPRPLTLLLKSGNFGDPLLLTRAATSV</sequence>
<evidence type="ECO:0000256" key="11">
    <source>
        <dbReference type="ARBA" id="ARBA00039461"/>
    </source>
</evidence>
<dbReference type="SUPFAM" id="SSF142764">
    <property type="entry name" value="YgbK-like"/>
    <property type="match status" value="1"/>
</dbReference>
<keyword evidence="2" id="KW-0808">Transferase</keyword>
<dbReference type="Pfam" id="PF17042">
    <property type="entry name" value="NBD_C"/>
    <property type="match status" value="1"/>
</dbReference>
<gene>
    <name evidence="13" type="ORF">B5808_17565</name>
</gene>
<evidence type="ECO:0000256" key="8">
    <source>
        <dbReference type="ARBA" id="ARBA00036346"/>
    </source>
</evidence>
<dbReference type="InterPro" id="IPR050007">
    <property type="entry name" value="OtnK"/>
</dbReference>
<dbReference type="Gene3D" id="3.40.980.20">
    <property type="entry name" value="Four-carbon acid sugar kinase, nucleotide binding domain"/>
    <property type="match status" value="1"/>
</dbReference>
<dbReference type="RefSeq" id="WP_085020964.1">
    <property type="nucleotide sequence ID" value="NZ_BMHD01000001.1"/>
</dbReference>
<keyword evidence="5" id="KW-0067">ATP-binding</keyword>
<comment type="similarity">
    <text evidence="1">Belongs to the four-carbon acid sugar kinase family.</text>
</comment>
<dbReference type="Proteomes" id="UP000192775">
    <property type="component" value="Chromosome"/>
</dbReference>
<organism evidence="13 14">
    <name type="scientific">Cnuibacter physcomitrellae</name>
    <dbReference type="NCBI Taxonomy" id="1619308"/>
    <lineage>
        <taxon>Bacteria</taxon>
        <taxon>Bacillati</taxon>
        <taxon>Actinomycetota</taxon>
        <taxon>Actinomycetes</taxon>
        <taxon>Micrococcales</taxon>
        <taxon>Microbacteriaceae</taxon>
        <taxon>Cnuibacter</taxon>
    </lineage>
</organism>
<evidence type="ECO:0000256" key="2">
    <source>
        <dbReference type="ARBA" id="ARBA00022679"/>
    </source>
</evidence>
<evidence type="ECO:0000256" key="3">
    <source>
        <dbReference type="ARBA" id="ARBA00022741"/>
    </source>
</evidence>
<dbReference type="GO" id="GO:0016301">
    <property type="term" value="F:kinase activity"/>
    <property type="evidence" value="ECO:0007669"/>
    <property type="project" value="UniProtKB-KW"/>
</dbReference>
<evidence type="ECO:0000256" key="6">
    <source>
        <dbReference type="ARBA" id="ARBA00023277"/>
    </source>
</evidence>
<name>A0A1X9LNQ8_9MICO</name>
<proteinExistence type="inferred from homology"/>
<dbReference type="InterPro" id="IPR042213">
    <property type="entry name" value="NBD_C_sf"/>
</dbReference>
<dbReference type="InterPro" id="IPR031475">
    <property type="entry name" value="NBD_C"/>
</dbReference>
<dbReference type="Pfam" id="PF07005">
    <property type="entry name" value="SBD_N"/>
    <property type="match status" value="1"/>
</dbReference>
<reference evidence="13 14" key="1">
    <citation type="submission" date="2017-04" db="EMBL/GenBank/DDBJ databases">
        <authorList>
            <person name="Afonso C.L."/>
            <person name="Miller P.J."/>
            <person name="Scott M.A."/>
            <person name="Spackman E."/>
            <person name="Goraichik I."/>
            <person name="Dimitrov K.M."/>
            <person name="Suarez D.L."/>
            <person name="Swayne D.E."/>
        </authorList>
    </citation>
    <scope>NUCLEOTIDE SEQUENCE [LARGE SCALE GENOMIC DNA]</scope>
    <source>
        <strain evidence="14">XA(T)</strain>
    </source>
</reference>
<evidence type="ECO:0000256" key="10">
    <source>
        <dbReference type="ARBA" id="ARBA00039095"/>
    </source>
</evidence>
<protein>
    <recommendedName>
        <fullName evidence="11">3-oxo-tetronate kinase</fullName>
        <ecNumber evidence="10">2.7.1.217</ecNumber>
    </recommendedName>
    <alternativeName>
        <fullName evidence="12">3-dehydrotetronate 4-kinase</fullName>
    </alternativeName>
</protein>
<evidence type="ECO:0000256" key="5">
    <source>
        <dbReference type="ARBA" id="ARBA00022840"/>
    </source>
</evidence>
<dbReference type="EC" id="2.7.1.217" evidence="10"/>
<accession>A0A1X9LNQ8</accession>
<evidence type="ECO:0000256" key="4">
    <source>
        <dbReference type="ARBA" id="ARBA00022777"/>
    </source>
</evidence>